<dbReference type="InterPro" id="IPR016181">
    <property type="entry name" value="Acyl_CoA_acyltransferase"/>
</dbReference>
<dbReference type="InterPro" id="IPR000182">
    <property type="entry name" value="GNAT_dom"/>
</dbReference>
<comment type="caution">
    <text evidence="2">The sequence shown here is derived from an EMBL/GenBank/DDBJ whole genome shotgun (WGS) entry which is preliminary data.</text>
</comment>
<reference evidence="2 3" key="1">
    <citation type="submission" date="2020-08" db="EMBL/GenBank/DDBJ databases">
        <title>A Genomic Blueprint of the Chicken Gut Microbiome.</title>
        <authorList>
            <person name="Gilroy R."/>
            <person name="Ravi A."/>
            <person name="Getino M."/>
            <person name="Pursley I."/>
            <person name="Horton D.L."/>
            <person name="Alikhan N.-F."/>
            <person name="Baker D."/>
            <person name="Gharbi K."/>
            <person name="Hall N."/>
            <person name="Watson M."/>
            <person name="Adriaenssens E.M."/>
            <person name="Foster-Nyarko E."/>
            <person name="Jarju S."/>
            <person name="Secka A."/>
            <person name="Antonio M."/>
            <person name="Oren A."/>
            <person name="Chaudhuri R."/>
            <person name="La Ragione R.M."/>
            <person name="Hildebrand F."/>
            <person name="Pallen M.J."/>
        </authorList>
    </citation>
    <scope>NUCLEOTIDE SEQUENCE [LARGE SCALE GENOMIC DNA]</scope>
    <source>
        <strain evidence="2 3">Sa1BUA13</strain>
    </source>
</reference>
<feature type="domain" description="N-acetyltransferase" evidence="1">
    <location>
        <begin position="6"/>
        <end position="150"/>
    </location>
</feature>
<dbReference type="Pfam" id="PF00583">
    <property type="entry name" value="Acetyltransf_1"/>
    <property type="match status" value="1"/>
</dbReference>
<name>A0ABR8WB35_9BACL</name>
<dbReference type="RefSeq" id="WP_191714418.1">
    <property type="nucleotide sequence ID" value="NZ_JACSPU010000001.1"/>
</dbReference>
<dbReference type="EMBL" id="JACSPU010000001">
    <property type="protein sequence ID" value="MBD8014237.1"/>
    <property type="molecule type" value="Genomic_DNA"/>
</dbReference>
<evidence type="ECO:0000259" key="1">
    <source>
        <dbReference type="PROSITE" id="PS51186"/>
    </source>
</evidence>
<dbReference type="CDD" id="cd04301">
    <property type="entry name" value="NAT_SF"/>
    <property type="match status" value="1"/>
</dbReference>
<proteinExistence type="predicted"/>
<sequence length="151" mass="17044">MSISTISLKQLDAENWYTCCELKVAEEQKQFMEPNAVSIVQSKFEPTLKPLAIYDGDTMVGFLMYNSVPEELDAYWIYRIMIDKQFQYKGIGKTASSLMIDHMVSSLQAQKIAVGYHPANQGAHSLYASLGFVDEGVRFGKEMSVVKTIIR</sequence>
<dbReference type="SUPFAM" id="SSF55729">
    <property type="entry name" value="Acyl-CoA N-acyltransferases (Nat)"/>
    <property type="match status" value="1"/>
</dbReference>
<organism evidence="2 3">
    <name type="scientific">Planococcus wigleyi</name>
    <dbReference type="NCBI Taxonomy" id="2762216"/>
    <lineage>
        <taxon>Bacteria</taxon>
        <taxon>Bacillati</taxon>
        <taxon>Bacillota</taxon>
        <taxon>Bacilli</taxon>
        <taxon>Bacillales</taxon>
        <taxon>Caryophanaceae</taxon>
        <taxon>Planococcus</taxon>
    </lineage>
</organism>
<gene>
    <name evidence="2" type="ORF">H9630_05330</name>
</gene>
<protein>
    <submittedName>
        <fullName evidence="2">GNAT family N-acetyltransferase</fullName>
    </submittedName>
</protein>
<keyword evidence="3" id="KW-1185">Reference proteome</keyword>
<accession>A0ABR8WB35</accession>
<dbReference type="Gene3D" id="3.40.630.30">
    <property type="match status" value="1"/>
</dbReference>
<dbReference type="PROSITE" id="PS51186">
    <property type="entry name" value="GNAT"/>
    <property type="match status" value="1"/>
</dbReference>
<dbReference type="Proteomes" id="UP000658980">
    <property type="component" value="Unassembled WGS sequence"/>
</dbReference>
<evidence type="ECO:0000313" key="3">
    <source>
        <dbReference type="Proteomes" id="UP000658980"/>
    </source>
</evidence>
<evidence type="ECO:0000313" key="2">
    <source>
        <dbReference type="EMBL" id="MBD8014237.1"/>
    </source>
</evidence>